<comment type="caution">
    <text evidence="7">The sequence shown here is derived from an EMBL/GenBank/DDBJ whole genome shotgun (WGS) entry which is preliminary data.</text>
</comment>
<dbReference type="FunFam" id="1.10.10.10:FF:000079">
    <property type="entry name" value="GntR family transcriptional regulator"/>
    <property type="match status" value="1"/>
</dbReference>
<dbReference type="InterPro" id="IPR028978">
    <property type="entry name" value="Chorismate_lyase_/UTRA_dom_sf"/>
</dbReference>
<dbReference type="PRINTS" id="PR00035">
    <property type="entry name" value="HTHGNTR"/>
</dbReference>
<dbReference type="Pfam" id="PF00392">
    <property type="entry name" value="GntR"/>
    <property type="match status" value="1"/>
</dbReference>
<dbReference type="EMBL" id="JAJLJH010000001">
    <property type="protein sequence ID" value="MCK9684799.1"/>
    <property type="molecule type" value="Genomic_DNA"/>
</dbReference>
<dbReference type="AlphaFoldDB" id="A0A9X2C0J3"/>
<dbReference type="InterPro" id="IPR010248">
    <property type="entry name" value="His_ut_repres"/>
</dbReference>
<dbReference type="SUPFAM" id="SSF64288">
    <property type="entry name" value="Chorismate lyase-like"/>
    <property type="match status" value="1"/>
</dbReference>
<dbReference type="GO" id="GO:0003677">
    <property type="term" value="F:DNA binding"/>
    <property type="evidence" value="ECO:0007669"/>
    <property type="project" value="UniProtKB-UniRule"/>
</dbReference>
<evidence type="ECO:0000259" key="6">
    <source>
        <dbReference type="PROSITE" id="PS50949"/>
    </source>
</evidence>
<dbReference type="SMART" id="SM00866">
    <property type="entry name" value="UTRA"/>
    <property type="match status" value="1"/>
</dbReference>
<dbReference type="InterPro" id="IPR050679">
    <property type="entry name" value="Bact_HTH_transcr_reg"/>
</dbReference>
<dbReference type="SMART" id="SM00345">
    <property type="entry name" value="HTH_GNTR"/>
    <property type="match status" value="1"/>
</dbReference>
<dbReference type="RefSeq" id="WP_275680821.1">
    <property type="nucleotide sequence ID" value="NZ_JAJLJH010000001.1"/>
</dbReference>
<organism evidence="7 8">
    <name type="scientific">Scleromatobacter humisilvae</name>
    <dbReference type="NCBI Taxonomy" id="2897159"/>
    <lineage>
        <taxon>Bacteria</taxon>
        <taxon>Pseudomonadati</taxon>
        <taxon>Pseudomonadota</taxon>
        <taxon>Betaproteobacteria</taxon>
        <taxon>Burkholderiales</taxon>
        <taxon>Sphaerotilaceae</taxon>
        <taxon>Scleromatobacter</taxon>
    </lineage>
</organism>
<dbReference type="InterPro" id="IPR011663">
    <property type="entry name" value="UTRA"/>
</dbReference>
<name>A0A9X2C0J3_9BURK</name>
<feature type="region of interest" description="Disordered" evidence="5">
    <location>
        <begin position="1"/>
        <end position="46"/>
    </location>
</feature>
<dbReference type="NCBIfam" id="TIGR02018">
    <property type="entry name" value="his_ut_repres"/>
    <property type="match status" value="1"/>
</dbReference>
<dbReference type="GO" id="GO:0003700">
    <property type="term" value="F:DNA-binding transcription factor activity"/>
    <property type="evidence" value="ECO:0007669"/>
    <property type="project" value="UniProtKB-UniRule"/>
</dbReference>
<evidence type="ECO:0000313" key="8">
    <source>
        <dbReference type="Proteomes" id="UP001139353"/>
    </source>
</evidence>
<evidence type="ECO:0000256" key="5">
    <source>
        <dbReference type="SAM" id="MobiDB-lite"/>
    </source>
</evidence>
<dbReference type="GO" id="GO:0045892">
    <property type="term" value="P:negative regulation of DNA-templated transcription"/>
    <property type="evidence" value="ECO:0007669"/>
    <property type="project" value="UniProtKB-UniRule"/>
</dbReference>
<keyword evidence="2" id="KW-0238">DNA-binding</keyword>
<evidence type="ECO:0000313" key="7">
    <source>
        <dbReference type="EMBL" id="MCK9684799.1"/>
    </source>
</evidence>
<dbReference type="SUPFAM" id="SSF46785">
    <property type="entry name" value="Winged helix' DNA-binding domain"/>
    <property type="match status" value="1"/>
</dbReference>
<dbReference type="Pfam" id="PF07702">
    <property type="entry name" value="UTRA"/>
    <property type="match status" value="1"/>
</dbReference>
<reference evidence="7" key="1">
    <citation type="submission" date="2021-11" db="EMBL/GenBank/DDBJ databases">
        <title>BS-T2-15 a new species belonging to the Comamonadaceae family isolated from the soil of a French oak forest.</title>
        <authorList>
            <person name="Mieszkin S."/>
            <person name="Alain K."/>
        </authorList>
    </citation>
    <scope>NUCLEOTIDE SEQUENCE</scope>
    <source>
        <strain evidence="7">BS-T2-15</strain>
    </source>
</reference>
<dbReference type="Gene3D" id="1.10.10.10">
    <property type="entry name" value="Winged helix-like DNA-binding domain superfamily/Winged helix DNA-binding domain"/>
    <property type="match status" value="1"/>
</dbReference>
<evidence type="ECO:0000256" key="3">
    <source>
        <dbReference type="ARBA" id="ARBA00023163"/>
    </source>
</evidence>
<evidence type="ECO:0000256" key="2">
    <source>
        <dbReference type="ARBA" id="ARBA00023125"/>
    </source>
</evidence>
<keyword evidence="1" id="KW-0805">Transcription regulation</keyword>
<dbReference type="PANTHER" id="PTHR44846:SF16">
    <property type="entry name" value="TRANSCRIPTIONAL REGULATOR PHNF-RELATED"/>
    <property type="match status" value="1"/>
</dbReference>
<dbReference type="InterPro" id="IPR036388">
    <property type="entry name" value="WH-like_DNA-bd_sf"/>
</dbReference>
<dbReference type="CDD" id="cd07377">
    <property type="entry name" value="WHTH_GntR"/>
    <property type="match status" value="1"/>
</dbReference>
<protein>
    <recommendedName>
        <fullName evidence="4">Histidine utilization repressor</fullName>
    </recommendedName>
</protein>
<accession>A0A9X2C0J3</accession>
<evidence type="ECO:0000256" key="4">
    <source>
        <dbReference type="NCBIfam" id="TIGR02018"/>
    </source>
</evidence>
<dbReference type="Proteomes" id="UP001139353">
    <property type="component" value="Unassembled WGS sequence"/>
</dbReference>
<evidence type="ECO:0000256" key="1">
    <source>
        <dbReference type="ARBA" id="ARBA00023015"/>
    </source>
</evidence>
<dbReference type="PROSITE" id="PS50949">
    <property type="entry name" value="HTH_GNTR"/>
    <property type="match status" value="1"/>
</dbReference>
<proteinExistence type="predicted"/>
<keyword evidence="3" id="KW-0804">Transcription</keyword>
<feature type="domain" description="HTH gntR-type" evidence="6">
    <location>
        <begin position="46"/>
        <end position="114"/>
    </location>
</feature>
<sequence>MPSSTRSRLRTSSDHPGARAPRASPDMISAGGAPTNGAALHRSAPQPPYARVKQYLKDALEAGRWAPGAQMPSEADLVAQFGVSRMTVHRALRELQDAGLITRLQGVGTFAAQLNRVSSTLTINDIQDEIRKRGHRHDATVHLKRAEAAPAALAARLGLVPGATVFHTLIVHHEHGVALQCEDRYVNPACAPDYLDVDFTQMTPTHYLLDVAPLWEANVSIESALPTAQEARLLGIQRSDPCLIVVRGTVSRGVPVTLARLVHPGSRYTLESQFRP</sequence>
<dbReference type="GO" id="GO:0006547">
    <property type="term" value="P:L-histidine metabolic process"/>
    <property type="evidence" value="ECO:0007669"/>
    <property type="project" value="UniProtKB-UniRule"/>
</dbReference>
<dbReference type="InterPro" id="IPR036390">
    <property type="entry name" value="WH_DNA-bd_sf"/>
</dbReference>
<keyword evidence="8" id="KW-1185">Reference proteome</keyword>
<dbReference type="Gene3D" id="3.40.1410.10">
    <property type="entry name" value="Chorismate lyase-like"/>
    <property type="match status" value="1"/>
</dbReference>
<dbReference type="PANTHER" id="PTHR44846">
    <property type="entry name" value="MANNOSYL-D-GLYCERATE TRANSPORT/METABOLISM SYSTEM REPRESSOR MNGR-RELATED"/>
    <property type="match status" value="1"/>
</dbReference>
<dbReference type="InterPro" id="IPR000524">
    <property type="entry name" value="Tscrpt_reg_HTH_GntR"/>
</dbReference>
<gene>
    <name evidence="7" type="primary">hutC</name>
    <name evidence="7" type="ORF">LPC04_03665</name>
</gene>